<reference evidence="2" key="1">
    <citation type="submission" date="2018-12" db="EMBL/GenBank/DDBJ databases">
        <authorList>
            <person name="Will S."/>
            <person name="Neumann-Schaal M."/>
            <person name="Henke P."/>
        </authorList>
    </citation>
    <scope>NUCLEOTIDE SEQUENCE</scope>
    <source>
        <strain evidence="2">PCC 7102</strain>
    </source>
</reference>
<keyword evidence="1" id="KW-0472">Membrane</keyword>
<dbReference type="EMBL" id="RSCL01000053">
    <property type="protein sequence ID" value="RUS93963.1"/>
    <property type="molecule type" value="Genomic_DNA"/>
</dbReference>
<name>A0A3S1C279_9CYAN</name>
<keyword evidence="1" id="KW-1133">Transmembrane helix</keyword>
<gene>
    <name evidence="2" type="ORF">DSM106972_095000</name>
</gene>
<accession>A0A3S1C279</accession>
<organism evidence="2 3">
    <name type="scientific">Dulcicalothrix desertica PCC 7102</name>
    <dbReference type="NCBI Taxonomy" id="232991"/>
    <lineage>
        <taxon>Bacteria</taxon>
        <taxon>Bacillati</taxon>
        <taxon>Cyanobacteriota</taxon>
        <taxon>Cyanophyceae</taxon>
        <taxon>Nostocales</taxon>
        <taxon>Calotrichaceae</taxon>
        <taxon>Dulcicalothrix</taxon>
    </lineage>
</organism>
<feature type="transmembrane region" description="Helical" evidence="1">
    <location>
        <begin position="28"/>
        <end position="49"/>
    </location>
</feature>
<evidence type="ECO:0000256" key="1">
    <source>
        <dbReference type="SAM" id="Phobius"/>
    </source>
</evidence>
<comment type="caution">
    <text evidence="2">The sequence shown here is derived from an EMBL/GenBank/DDBJ whole genome shotgun (WGS) entry which is preliminary data.</text>
</comment>
<feature type="transmembrane region" description="Helical" evidence="1">
    <location>
        <begin position="70"/>
        <end position="92"/>
    </location>
</feature>
<dbReference type="AlphaFoldDB" id="A0A3S1C279"/>
<reference evidence="2" key="2">
    <citation type="journal article" date="2019" name="Genome Biol. Evol.">
        <title>Day and night: Metabolic profiles and evolutionary relationships of six axenic non-marine cyanobacteria.</title>
        <authorList>
            <person name="Will S.E."/>
            <person name="Henke P."/>
            <person name="Boedeker C."/>
            <person name="Huang S."/>
            <person name="Brinkmann H."/>
            <person name="Rohde M."/>
            <person name="Jarek M."/>
            <person name="Friedl T."/>
            <person name="Seufert S."/>
            <person name="Schumacher M."/>
            <person name="Overmann J."/>
            <person name="Neumann-Schaal M."/>
            <person name="Petersen J."/>
        </authorList>
    </citation>
    <scope>NUCLEOTIDE SEQUENCE [LARGE SCALE GENOMIC DNA]</scope>
    <source>
        <strain evidence="2">PCC 7102</strain>
    </source>
</reference>
<evidence type="ECO:0000313" key="3">
    <source>
        <dbReference type="Proteomes" id="UP000271624"/>
    </source>
</evidence>
<dbReference type="Proteomes" id="UP000271624">
    <property type="component" value="Unassembled WGS sequence"/>
</dbReference>
<keyword evidence="3" id="KW-1185">Reference proteome</keyword>
<sequence length="98" mass="10448">MITIAVKNTNFMININPLLAQSSPANDTAGLIVVAGTFVFAIFLIWIGFNLLKSGTRPERGGAEIAGFKVNLETTTGGFCIAFAAMVVVTFLGKFYGR</sequence>
<keyword evidence="1" id="KW-0812">Transmembrane</keyword>
<evidence type="ECO:0000313" key="2">
    <source>
        <dbReference type="EMBL" id="RUS93963.1"/>
    </source>
</evidence>
<proteinExistence type="predicted"/>
<protein>
    <submittedName>
        <fullName evidence="2">Uncharacterized protein</fullName>
    </submittedName>
</protein>